<organism evidence="3 4">
    <name type="scientific">Pseudonocardia parietis</name>
    <dbReference type="NCBI Taxonomy" id="570936"/>
    <lineage>
        <taxon>Bacteria</taxon>
        <taxon>Bacillati</taxon>
        <taxon>Actinomycetota</taxon>
        <taxon>Actinomycetes</taxon>
        <taxon>Pseudonocardiales</taxon>
        <taxon>Pseudonocardiaceae</taxon>
        <taxon>Pseudonocardia</taxon>
    </lineage>
</organism>
<protein>
    <recommendedName>
        <fullName evidence="2">DUF3152 domain-containing protein</fullName>
    </recommendedName>
</protein>
<dbReference type="Proteomes" id="UP001519295">
    <property type="component" value="Unassembled WGS sequence"/>
</dbReference>
<dbReference type="EMBL" id="JAGINU010000001">
    <property type="protein sequence ID" value="MBP2367285.1"/>
    <property type="molecule type" value="Genomic_DNA"/>
</dbReference>
<dbReference type="Pfam" id="PF11350">
    <property type="entry name" value="DUF3152"/>
    <property type="match status" value="1"/>
</dbReference>
<feature type="compositionally biased region" description="Low complexity" evidence="1">
    <location>
        <begin position="42"/>
        <end position="52"/>
    </location>
</feature>
<feature type="compositionally biased region" description="Low complexity" evidence="1">
    <location>
        <begin position="125"/>
        <end position="136"/>
    </location>
</feature>
<dbReference type="SUPFAM" id="SSF55486">
    <property type="entry name" value="Metalloproteases ('zincins'), catalytic domain"/>
    <property type="match status" value="1"/>
</dbReference>
<reference evidence="3 4" key="1">
    <citation type="submission" date="2021-03" db="EMBL/GenBank/DDBJ databases">
        <title>Sequencing the genomes of 1000 actinobacteria strains.</title>
        <authorList>
            <person name="Klenk H.-P."/>
        </authorList>
    </citation>
    <scope>NUCLEOTIDE SEQUENCE [LARGE SCALE GENOMIC DNA]</scope>
    <source>
        <strain evidence="3 4">DSM 45256</strain>
    </source>
</reference>
<dbReference type="InterPro" id="IPR022603">
    <property type="entry name" value="DUF3152"/>
</dbReference>
<evidence type="ECO:0000256" key="1">
    <source>
        <dbReference type="SAM" id="MobiDB-lite"/>
    </source>
</evidence>
<feature type="domain" description="DUF3152" evidence="2">
    <location>
        <begin position="114"/>
        <end position="280"/>
    </location>
</feature>
<proteinExistence type="predicted"/>
<feature type="compositionally biased region" description="Low complexity" evidence="1">
    <location>
        <begin position="85"/>
        <end position="102"/>
    </location>
</feature>
<keyword evidence="4" id="KW-1185">Reference proteome</keyword>
<sequence length="289" mass="29959">MPHPPPADVRPARTGRAESRRHRRARSYRAAGRSGRPRGQDSASRTGGRAGRIRGTAVALLAALTLAACAPASTPVPAPTPDPPAGEATAAPARPDPATAPAVSEADRRAGLRGKDVPASASGEPAVVPGSSAAPAGRARTVPMRVEVERGVDVDGAAFAGFVTAVLNDPRSWGGGGSVGFARTDGAAPLRIVLATPALADRLCSPLETVGRLSCRNGDRVVLNLGRWTHGTAEYARDLTAYRRYLVNHEVGHWLGHHHETCPGAGKPAPVMQQQTLGLKGCAPNSWPR</sequence>
<evidence type="ECO:0000259" key="2">
    <source>
        <dbReference type="Pfam" id="PF11350"/>
    </source>
</evidence>
<gene>
    <name evidence="3" type="ORF">JOF36_002981</name>
</gene>
<dbReference type="RefSeq" id="WP_210027417.1">
    <property type="nucleotide sequence ID" value="NZ_JAGINU010000001.1"/>
</dbReference>
<comment type="caution">
    <text evidence="3">The sequence shown here is derived from an EMBL/GenBank/DDBJ whole genome shotgun (WGS) entry which is preliminary data.</text>
</comment>
<accession>A0ABS4VTQ3</accession>
<feature type="region of interest" description="Disordered" evidence="1">
    <location>
        <begin position="1"/>
        <end position="52"/>
    </location>
</feature>
<evidence type="ECO:0000313" key="3">
    <source>
        <dbReference type="EMBL" id="MBP2367285.1"/>
    </source>
</evidence>
<name>A0ABS4VTQ3_9PSEU</name>
<evidence type="ECO:0000313" key="4">
    <source>
        <dbReference type="Proteomes" id="UP001519295"/>
    </source>
</evidence>
<feature type="compositionally biased region" description="Basic and acidic residues" evidence="1">
    <location>
        <begin position="105"/>
        <end position="116"/>
    </location>
</feature>
<feature type="region of interest" description="Disordered" evidence="1">
    <location>
        <begin position="73"/>
        <end position="136"/>
    </location>
</feature>
<feature type="compositionally biased region" description="Pro residues" evidence="1">
    <location>
        <begin position="74"/>
        <end position="84"/>
    </location>
</feature>